<proteinExistence type="predicted"/>
<dbReference type="AlphaFoldDB" id="A0A401M1K2"/>
<organism evidence="1 2">
    <name type="scientific">Bacteroides faecalis</name>
    <dbReference type="NCBI Taxonomy" id="2447885"/>
    <lineage>
        <taxon>Bacteria</taxon>
        <taxon>Pseudomonadati</taxon>
        <taxon>Bacteroidota</taxon>
        <taxon>Bacteroidia</taxon>
        <taxon>Bacteroidales</taxon>
        <taxon>Bacteroidaceae</taxon>
        <taxon>Bacteroides</taxon>
    </lineage>
</organism>
<sequence length="225" mass="23997">MKNNYLSPYVYCNNGPIDKIDPTGEDWYRDNNGNYRWIEGDEEIEGYERLGSSVSISLGDGLYLNAYQNGGIIANQAVNAFDLISGSGKLQKQFLGNQSPLSEDSKSALFNGLTSRGVDAIARPVGEFLVEQGTVLLGGKLLSLGIGKLVGQFASKSSSSIAQAAEASSIGNEAAVGTHSVYTGVDASGTVRYVGITGRDPSVRFLEHLHSGTARGTLDYKMLRC</sequence>
<gene>
    <name evidence="1" type="ORF">KGMB02408_44790</name>
</gene>
<comment type="caution">
    <text evidence="1">The sequence shown here is derived from an EMBL/GenBank/DDBJ whole genome shotgun (WGS) entry which is preliminary data.</text>
</comment>
<name>A0A401M1K2_9BACE</name>
<accession>A0A401M1K2</accession>
<dbReference type="Proteomes" id="UP000288079">
    <property type="component" value="Unassembled WGS sequence"/>
</dbReference>
<evidence type="ECO:0000313" key="2">
    <source>
        <dbReference type="Proteomes" id="UP000288079"/>
    </source>
</evidence>
<keyword evidence="2" id="KW-1185">Reference proteome</keyword>
<dbReference type="EMBL" id="BHWB01000028">
    <property type="protein sequence ID" value="GCB37534.1"/>
    <property type="molecule type" value="Genomic_DNA"/>
</dbReference>
<evidence type="ECO:0000313" key="1">
    <source>
        <dbReference type="EMBL" id="GCB37534.1"/>
    </source>
</evidence>
<reference evidence="1 2" key="1">
    <citation type="submission" date="2018-10" db="EMBL/GenBank/DDBJ databases">
        <title>Draft Genome Sequence of Bacteroides sp. KCTC 15687.</title>
        <authorList>
            <person name="Yu S.Y."/>
            <person name="Kim J.S."/>
            <person name="Oh B.S."/>
            <person name="Park S.H."/>
            <person name="Kang S.W."/>
            <person name="Park J.E."/>
            <person name="Choi S.H."/>
            <person name="Han K.I."/>
            <person name="Lee K.C."/>
            <person name="Eom M.K."/>
            <person name="Suh M.K."/>
            <person name="Lee D.H."/>
            <person name="Yoon H."/>
            <person name="Kim B."/>
            <person name="Yang S.J."/>
            <person name="Lee J.S."/>
            <person name="Lee J.H."/>
        </authorList>
    </citation>
    <scope>NUCLEOTIDE SEQUENCE [LARGE SCALE GENOMIC DNA]</scope>
    <source>
        <strain evidence="1 2">KCTC 15687</strain>
    </source>
</reference>
<protein>
    <submittedName>
        <fullName evidence="1">Uncharacterized protein</fullName>
    </submittedName>
</protein>